<dbReference type="STRING" id="151549.A0A4C1Z350"/>
<accession>A0A4C1Z350</accession>
<evidence type="ECO:0000313" key="1">
    <source>
        <dbReference type="EMBL" id="GBP83181.1"/>
    </source>
</evidence>
<proteinExistence type="predicted"/>
<protein>
    <submittedName>
        <fullName evidence="1">Uncharacterized transposon-derived protein F52C9.6</fullName>
    </submittedName>
</protein>
<sequence length="298" mass="33615">MFPGEHFFTYGPHPTLLNFGVDECQYTLHGIDGVGPWLKNAAEETVEAAEGRQHAVRCGGGGGWFSGANAADGSGGGVRLGPPACIALRRLLRPRSRSLLGGSVHAVCISRRLIAAVVYVFKLSSVVKRLQSYRYWVLFLYILEKEDNLIIISDNQDHLQTMLEQLEDESKKVGLEMNLTKTKLMTNRTKTPIIVNNTTIEYVDEYIYLGQTISPENDASKETQNRINIAWKRYWSLKEIVKNPSVPLHLKSKLFNISIFPTMTYGCRTWTLTAQNLKKTRSLSAQHGKKFTKHKTER</sequence>
<evidence type="ECO:0000313" key="2">
    <source>
        <dbReference type="Proteomes" id="UP000299102"/>
    </source>
</evidence>
<organism evidence="1 2">
    <name type="scientific">Eumeta variegata</name>
    <name type="common">Bagworm moth</name>
    <name type="synonym">Eumeta japonica</name>
    <dbReference type="NCBI Taxonomy" id="151549"/>
    <lineage>
        <taxon>Eukaryota</taxon>
        <taxon>Metazoa</taxon>
        <taxon>Ecdysozoa</taxon>
        <taxon>Arthropoda</taxon>
        <taxon>Hexapoda</taxon>
        <taxon>Insecta</taxon>
        <taxon>Pterygota</taxon>
        <taxon>Neoptera</taxon>
        <taxon>Endopterygota</taxon>
        <taxon>Lepidoptera</taxon>
        <taxon>Glossata</taxon>
        <taxon>Ditrysia</taxon>
        <taxon>Tineoidea</taxon>
        <taxon>Psychidae</taxon>
        <taxon>Oiketicinae</taxon>
        <taxon>Eumeta</taxon>
    </lineage>
</organism>
<dbReference type="PANTHER" id="PTHR47027:SF20">
    <property type="entry name" value="REVERSE TRANSCRIPTASE-LIKE PROTEIN WITH RNA-DIRECTED DNA POLYMERASE DOMAIN"/>
    <property type="match status" value="1"/>
</dbReference>
<dbReference type="AlphaFoldDB" id="A0A4C1Z350"/>
<reference evidence="1 2" key="1">
    <citation type="journal article" date="2019" name="Commun. Biol.">
        <title>The bagworm genome reveals a unique fibroin gene that provides high tensile strength.</title>
        <authorList>
            <person name="Kono N."/>
            <person name="Nakamura H."/>
            <person name="Ohtoshi R."/>
            <person name="Tomita M."/>
            <person name="Numata K."/>
            <person name="Arakawa K."/>
        </authorList>
    </citation>
    <scope>NUCLEOTIDE SEQUENCE [LARGE SCALE GENOMIC DNA]</scope>
</reference>
<dbReference type="EMBL" id="BGZK01001608">
    <property type="protein sequence ID" value="GBP83181.1"/>
    <property type="molecule type" value="Genomic_DNA"/>
</dbReference>
<dbReference type="InterPro" id="IPR043502">
    <property type="entry name" value="DNA/RNA_pol_sf"/>
</dbReference>
<dbReference type="PANTHER" id="PTHR47027">
    <property type="entry name" value="REVERSE TRANSCRIPTASE DOMAIN-CONTAINING PROTEIN"/>
    <property type="match status" value="1"/>
</dbReference>
<comment type="caution">
    <text evidence="1">The sequence shown here is derived from an EMBL/GenBank/DDBJ whole genome shotgun (WGS) entry which is preliminary data.</text>
</comment>
<dbReference type="SUPFAM" id="SSF56672">
    <property type="entry name" value="DNA/RNA polymerases"/>
    <property type="match status" value="1"/>
</dbReference>
<dbReference type="Proteomes" id="UP000299102">
    <property type="component" value="Unassembled WGS sequence"/>
</dbReference>
<name>A0A4C1Z350_EUMVA</name>
<keyword evidence="2" id="KW-1185">Reference proteome</keyword>
<dbReference type="OrthoDB" id="410104at2759"/>
<gene>
    <name evidence="1" type="ORF">EVAR_59594_1</name>
</gene>
<dbReference type="GO" id="GO:0071897">
    <property type="term" value="P:DNA biosynthetic process"/>
    <property type="evidence" value="ECO:0007669"/>
    <property type="project" value="UniProtKB-ARBA"/>
</dbReference>